<dbReference type="AlphaFoldDB" id="A0A371I9J8"/>
<dbReference type="Proteomes" id="UP000257109">
    <property type="component" value="Unassembled WGS sequence"/>
</dbReference>
<reference evidence="1" key="1">
    <citation type="submission" date="2018-05" db="EMBL/GenBank/DDBJ databases">
        <title>Draft genome of Mucuna pruriens seed.</title>
        <authorList>
            <person name="Nnadi N.E."/>
            <person name="Vos R."/>
            <person name="Hasami M.H."/>
            <person name="Devisetty U.K."/>
            <person name="Aguiy J.C."/>
        </authorList>
    </citation>
    <scope>NUCLEOTIDE SEQUENCE [LARGE SCALE GENOMIC DNA]</scope>
    <source>
        <strain evidence="1">JCA_2017</strain>
    </source>
</reference>
<keyword evidence="2" id="KW-1185">Reference proteome</keyword>
<name>A0A371I9J8_MUCPR</name>
<gene>
    <name evidence="1" type="ORF">CR513_03590</name>
</gene>
<evidence type="ECO:0000313" key="1">
    <source>
        <dbReference type="EMBL" id="RDY11708.1"/>
    </source>
</evidence>
<feature type="non-terminal residue" evidence="1">
    <location>
        <position position="1"/>
    </location>
</feature>
<organism evidence="1 2">
    <name type="scientific">Mucuna pruriens</name>
    <name type="common">Velvet bean</name>
    <name type="synonym">Dolichos pruriens</name>
    <dbReference type="NCBI Taxonomy" id="157652"/>
    <lineage>
        <taxon>Eukaryota</taxon>
        <taxon>Viridiplantae</taxon>
        <taxon>Streptophyta</taxon>
        <taxon>Embryophyta</taxon>
        <taxon>Tracheophyta</taxon>
        <taxon>Spermatophyta</taxon>
        <taxon>Magnoliopsida</taxon>
        <taxon>eudicotyledons</taxon>
        <taxon>Gunneridae</taxon>
        <taxon>Pentapetalae</taxon>
        <taxon>rosids</taxon>
        <taxon>fabids</taxon>
        <taxon>Fabales</taxon>
        <taxon>Fabaceae</taxon>
        <taxon>Papilionoideae</taxon>
        <taxon>50 kb inversion clade</taxon>
        <taxon>NPAAA clade</taxon>
        <taxon>indigoferoid/millettioid clade</taxon>
        <taxon>Phaseoleae</taxon>
        <taxon>Mucuna</taxon>
    </lineage>
</organism>
<protein>
    <submittedName>
        <fullName evidence="1">Uncharacterized protein</fullName>
    </submittedName>
</protein>
<accession>A0A371I9J8</accession>
<dbReference type="PANTHER" id="PTHR32108">
    <property type="entry name" value="DNA-DIRECTED RNA POLYMERASE SUBUNIT ALPHA"/>
    <property type="match status" value="1"/>
</dbReference>
<comment type="caution">
    <text evidence="1">The sequence shown here is derived from an EMBL/GenBank/DDBJ whole genome shotgun (WGS) entry which is preliminary data.</text>
</comment>
<evidence type="ECO:0000313" key="2">
    <source>
        <dbReference type="Proteomes" id="UP000257109"/>
    </source>
</evidence>
<proteinExistence type="predicted"/>
<sequence>MPIPISYSKLLQHLLRESLIAMVHLKPMLPPYPKSYNLNAKCDYHVGVVGHSTKRCWALKHKVQDLIDIGWLHFKEDGPNINNNPLQEHRHVPVAAMVKFLLLPAFKTVPCKIVSLGKESVTCGDDMSSTHLPSSRTESASILDAKVDLESDVRGTETHSVPDQGGLHVCHLTYLVSRGASSTLALHLSSTTQQRISLVAQLALSFLVLTTQLCSTSAFSQFALTISAFQDSSSFFRSCTFHCEAFYNVWQFPRTPIKSCHVRATLTFLSKSFATTIPRLILIGSHVQSWHVPPGFVTPFLEWPPWIFCHLVVHVSSRLYGEESRVTGEDQTDDLEVRLGRWPT</sequence>
<dbReference type="PANTHER" id="PTHR32108:SF9">
    <property type="entry name" value="REVERSE TRANSCRIPTASE RNASE H-LIKE DOMAIN-CONTAINING PROTEIN"/>
    <property type="match status" value="1"/>
</dbReference>
<dbReference type="EMBL" id="QJKJ01000594">
    <property type="protein sequence ID" value="RDY11708.1"/>
    <property type="molecule type" value="Genomic_DNA"/>
</dbReference>